<dbReference type="EMBL" id="ML736167">
    <property type="protein sequence ID" value="KAE8381853.1"/>
    <property type="molecule type" value="Genomic_DNA"/>
</dbReference>
<gene>
    <name evidence="1" type="ORF">BDV26DRAFT_254740</name>
</gene>
<reference evidence="1 2" key="1">
    <citation type="submission" date="2019-04" db="EMBL/GenBank/DDBJ databases">
        <title>Friends and foes A comparative genomics studyof 23 Aspergillus species from section Flavi.</title>
        <authorList>
            <consortium name="DOE Joint Genome Institute"/>
            <person name="Kjaerbolling I."/>
            <person name="Vesth T."/>
            <person name="Frisvad J.C."/>
            <person name="Nybo J.L."/>
            <person name="Theobald S."/>
            <person name="Kildgaard S."/>
            <person name="Isbrandt T."/>
            <person name="Kuo A."/>
            <person name="Sato A."/>
            <person name="Lyhne E.K."/>
            <person name="Kogle M.E."/>
            <person name="Wiebenga A."/>
            <person name="Kun R.S."/>
            <person name="Lubbers R.J."/>
            <person name="Makela M.R."/>
            <person name="Barry K."/>
            <person name="Chovatia M."/>
            <person name="Clum A."/>
            <person name="Daum C."/>
            <person name="Haridas S."/>
            <person name="He G."/>
            <person name="LaButti K."/>
            <person name="Lipzen A."/>
            <person name="Mondo S."/>
            <person name="Riley R."/>
            <person name="Salamov A."/>
            <person name="Simmons B.A."/>
            <person name="Magnuson J.K."/>
            <person name="Henrissat B."/>
            <person name="Mortensen U.H."/>
            <person name="Larsen T.O."/>
            <person name="Devries R.P."/>
            <person name="Grigoriev I.V."/>
            <person name="Machida M."/>
            <person name="Baker S.E."/>
            <person name="Andersen M.R."/>
        </authorList>
    </citation>
    <scope>NUCLEOTIDE SEQUENCE [LARGE SCALE GENOMIC DNA]</scope>
    <source>
        <strain evidence="1 2">IBT 29228</strain>
    </source>
</reference>
<evidence type="ECO:0000313" key="1">
    <source>
        <dbReference type="EMBL" id="KAE8381853.1"/>
    </source>
</evidence>
<sequence>MVTYIAFSERFSGVSIFTRLNSSLHPRRLDSLKAMVAGNGPHDAELIACQLHDDVLDFSPSQYSIWLPITSQSHSQRILFLIRRIKPPRVLPQETPRLCSTGIHPLPLKSHRECPPVVRGCLSGHPWRLLGAVNVRQIAHVPHGIGISMATMLHLTVKMNVSD</sequence>
<organism evidence="1 2">
    <name type="scientific">Aspergillus bertholletiae</name>
    <dbReference type="NCBI Taxonomy" id="1226010"/>
    <lineage>
        <taxon>Eukaryota</taxon>
        <taxon>Fungi</taxon>
        <taxon>Dikarya</taxon>
        <taxon>Ascomycota</taxon>
        <taxon>Pezizomycotina</taxon>
        <taxon>Eurotiomycetes</taxon>
        <taxon>Eurotiomycetidae</taxon>
        <taxon>Eurotiales</taxon>
        <taxon>Aspergillaceae</taxon>
        <taxon>Aspergillus</taxon>
        <taxon>Aspergillus subgen. Circumdati</taxon>
    </lineage>
</organism>
<name>A0A5N7BJA6_9EURO</name>
<dbReference type="Proteomes" id="UP000326198">
    <property type="component" value="Unassembled WGS sequence"/>
</dbReference>
<protein>
    <submittedName>
        <fullName evidence="1">Uncharacterized protein</fullName>
    </submittedName>
</protein>
<evidence type="ECO:0000313" key="2">
    <source>
        <dbReference type="Proteomes" id="UP000326198"/>
    </source>
</evidence>
<accession>A0A5N7BJA6</accession>
<proteinExistence type="predicted"/>
<keyword evidence="2" id="KW-1185">Reference proteome</keyword>
<dbReference type="AlphaFoldDB" id="A0A5N7BJA6"/>